<feature type="domain" description="Glycoside hydrolase 35 catalytic" evidence="10">
    <location>
        <begin position="40"/>
        <end position="359"/>
    </location>
</feature>
<evidence type="ECO:0000256" key="6">
    <source>
        <dbReference type="PIRSR" id="PIRSR006336-1"/>
    </source>
</evidence>
<evidence type="ECO:0000313" key="13">
    <source>
        <dbReference type="EMBL" id="JAG74747.1"/>
    </source>
</evidence>
<dbReference type="KEGG" id="fas:105264823"/>
<dbReference type="Proteomes" id="UP000694866">
    <property type="component" value="Unplaced"/>
</dbReference>
<feature type="domain" description="Beta-galactosidase galactose-binding" evidence="12">
    <location>
        <begin position="542"/>
        <end position="599"/>
    </location>
</feature>
<comment type="similarity">
    <text evidence="1 8">Belongs to the glycosyl hydrolase 35 family.</text>
</comment>
<evidence type="ECO:0000259" key="10">
    <source>
        <dbReference type="Pfam" id="PF01301"/>
    </source>
</evidence>
<dbReference type="Pfam" id="PF21317">
    <property type="entry name" value="BetaGal_ABD_1"/>
    <property type="match status" value="1"/>
</dbReference>
<dbReference type="GO" id="GO:0005975">
    <property type="term" value="P:carbohydrate metabolic process"/>
    <property type="evidence" value="ECO:0007669"/>
    <property type="project" value="InterPro"/>
</dbReference>
<evidence type="ECO:0000313" key="15">
    <source>
        <dbReference type="RefSeq" id="XP_011300269.1"/>
    </source>
</evidence>
<proteinExistence type="inferred from homology"/>
<dbReference type="InterPro" id="IPR019801">
    <property type="entry name" value="Glyco_hydro_35_CS"/>
</dbReference>
<dbReference type="Pfam" id="PF21467">
    <property type="entry name" value="BetaGal_gal-bd"/>
    <property type="match status" value="1"/>
</dbReference>
<dbReference type="InterPro" id="IPR031330">
    <property type="entry name" value="Gly_Hdrlase_35_cat"/>
</dbReference>
<dbReference type="InterPro" id="IPR048913">
    <property type="entry name" value="BetaGal_gal-bd"/>
</dbReference>
<evidence type="ECO:0000256" key="4">
    <source>
        <dbReference type="ARBA" id="ARBA00023180"/>
    </source>
</evidence>
<keyword evidence="5 7" id="KW-0326">Glycosidase</keyword>
<dbReference type="InterPro" id="IPR048912">
    <property type="entry name" value="BetaGal1-like_ABD1"/>
</dbReference>
<evidence type="ECO:0000256" key="1">
    <source>
        <dbReference type="ARBA" id="ARBA00009809"/>
    </source>
</evidence>
<dbReference type="PRINTS" id="PR00742">
    <property type="entry name" value="GLHYDRLASE35"/>
</dbReference>
<feature type="signal peptide" evidence="9">
    <location>
        <begin position="1"/>
        <end position="15"/>
    </location>
</feature>
<evidence type="ECO:0000256" key="9">
    <source>
        <dbReference type="SAM" id="SignalP"/>
    </source>
</evidence>
<keyword evidence="4" id="KW-0325">Glycoprotein</keyword>
<dbReference type="RefSeq" id="XP_011300269.1">
    <property type="nucleotide sequence ID" value="XM_011301967.1"/>
</dbReference>
<dbReference type="SUPFAM" id="SSF49785">
    <property type="entry name" value="Galactose-binding domain-like"/>
    <property type="match status" value="1"/>
</dbReference>
<gene>
    <name evidence="13" type="primary">GLB1_0</name>
    <name evidence="15" type="synonym">Ect3</name>
    <name evidence="13" type="ORF">g.18134</name>
</gene>
<keyword evidence="14" id="KW-1185">Reference proteome</keyword>
<dbReference type="InterPro" id="IPR026283">
    <property type="entry name" value="B-gal_1-like"/>
</dbReference>
<feature type="domain" description="Beta-galactosidase 1-like first all-beta" evidence="11">
    <location>
        <begin position="408"/>
        <end position="514"/>
    </location>
</feature>
<feature type="active site" description="Proton donor" evidence="6">
    <location>
        <position position="189"/>
    </location>
</feature>
<evidence type="ECO:0000256" key="7">
    <source>
        <dbReference type="RuleBase" id="RU000675"/>
    </source>
</evidence>
<evidence type="ECO:0000259" key="11">
    <source>
        <dbReference type="Pfam" id="PF21317"/>
    </source>
</evidence>
<dbReference type="EC" id="3.2.1.23" evidence="7"/>
<comment type="catalytic activity">
    <reaction evidence="7">
        <text>Hydrolysis of terminal non-reducing beta-D-galactose residues in beta-D-galactosides.</text>
        <dbReference type="EC" id="3.2.1.23"/>
    </reaction>
</comment>
<name>A0A0C9R9S9_9HYME</name>
<evidence type="ECO:0000256" key="8">
    <source>
        <dbReference type="RuleBase" id="RU003679"/>
    </source>
</evidence>
<protein>
    <recommendedName>
        <fullName evidence="7">Beta-galactosidase</fullName>
        <ecNumber evidence="7">3.2.1.23</ecNumber>
    </recommendedName>
</protein>
<dbReference type="PIRSF" id="PIRSF006336">
    <property type="entry name" value="B-gal"/>
    <property type="match status" value="1"/>
</dbReference>
<sequence>MWKLLLLLTVALTTAMKFVDQPPSNNTTVHGFEVDYENNQFLLDGKPFRYVSGSFHYFRTPKVYWRDRLRKMRAAGLNAVSTYVEWSLHQPRPDVWKWDGEADIVEFLKIAQEEDLLVLLRPGPYICAERDLGGLPPWLMTQVPDIKMRTNDPRYMEYVKTYFQQLLVRVEPLLRGNGGPIIMVQIENEYGSFPACDIKYREGLRDIIIRYVGSKALLYTTDGSGTNYLRCGVVSGAYATVDFGAAANITNAFGAMRQYQPNGPLVNSEYYTGWLTHWDEPFQRVSTAAFIKTLKEMLNLNASMNLYMMYGGTNFGFTAGANGGAQYSPQITSYDYDAPLTEAGDPTDKYFALRDALSQYLPMPDLPLPVVAPKGHYGVVGLQPVTSLFDRQARTLAARVALFEKAPTFEELDLPTGVVLYEAELPAGLKDPAIFRADVADRALVYLDDYLVGTLSRTLKIKSLPLPNPYAKRIQVLVESQGHLNFGNLVEDFKGMFNAEIDNKPLKKFNVSAFPLDVVQTVRNFSATTFTSGSQVRGPFILRGLFDVTGQPLDTYLSTAGWGKGVAYINGHNLGRYWPKAGPQVTLYVPGAWLKTGVNELIVIEYEYVPPAVRMVFQGAPNLGRSRMRV</sequence>
<dbReference type="InterPro" id="IPR008979">
    <property type="entry name" value="Galactose-bd-like_sf"/>
</dbReference>
<reference evidence="15" key="2">
    <citation type="submission" date="2025-04" db="UniProtKB">
        <authorList>
            <consortium name="RefSeq"/>
        </authorList>
    </citation>
    <scope>IDENTIFICATION</scope>
    <source>
        <strain evidence="15">USDA-PBARC FA_bdor</strain>
        <tissue evidence="15">Whole organism</tissue>
    </source>
</reference>
<organism evidence="13">
    <name type="scientific">Fopius arisanus</name>
    <dbReference type="NCBI Taxonomy" id="64838"/>
    <lineage>
        <taxon>Eukaryota</taxon>
        <taxon>Metazoa</taxon>
        <taxon>Ecdysozoa</taxon>
        <taxon>Arthropoda</taxon>
        <taxon>Hexapoda</taxon>
        <taxon>Insecta</taxon>
        <taxon>Pterygota</taxon>
        <taxon>Neoptera</taxon>
        <taxon>Endopterygota</taxon>
        <taxon>Hymenoptera</taxon>
        <taxon>Apocrita</taxon>
        <taxon>Ichneumonoidea</taxon>
        <taxon>Braconidae</taxon>
        <taxon>Opiinae</taxon>
        <taxon>Fopius</taxon>
    </lineage>
</organism>
<dbReference type="PANTHER" id="PTHR23421">
    <property type="entry name" value="BETA-GALACTOSIDASE RELATED"/>
    <property type="match status" value="1"/>
</dbReference>
<keyword evidence="3 7" id="KW-0378">Hydrolase</keyword>
<dbReference type="OrthoDB" id="1657402at2759"/>
<dbReference type="Gene3D" id="2.60.120.260">
    <property type="entry name" value="Galactose-binding domain-like"/>
    <property type="match status" value="2"/>
</dbReference>
<dbReference type="AlphaFoldDB" id="A0A0C9R9S9"/>
<dbReference type="PROSITE" id="PS01182">
    <property type="entry name" value="GLYCOSYL_HYDROL_F35"/>
    <property type="match status" value="1"/>
</dbReference>
<dbReference type="FunFam" id="3.20.20.80:FF:000017">
    <property type="entry name" value="Beta-galactosidase"/>
    <property type="match status" value="1"/>
</dbReference>
<dbReference type="Gene3D" id="3.20.20.80">
    <property type="entry name" value="Glycosidases"/>
    <property type="match status" value="1"/>
</dbReference>
<dbReference type="GO" id="GO:0004565">
    <property type="term" value="F:beta-galactosidase activity"/>
    <property type="evidence" value="ECO:0007669"/>
    <property type="project" value="UniProtKB-EC"/>
</dbReference>
<dbReference type="InterPro" id="IPR017853">
    <property type="entry name" value="GH"/>
</dbReference>
<feature type="chain" id="PRO_5044541664" description="Beta-galactosidase" evidence="9">
    <location>
        <begin position="16"/>
        <end position="630"/>
    </location>
</feature>
<accession>A0A0C9R9S9</accession>
<dbReference type="Pfam" id="PF01301">
    <property type="entry name" value="Glyco_hydro_35"/>
    <property type="match status" value="1"/>
</dbReference>
<reference evidence="13" key="1">
    <citation type="submission" date="2015-01" db="EMBL/GenBank/DDBJ databases">
        <title>Transcriptome Assembly of Fopius arisanus.</title>
        <authorList>
            <person name="Geib S."/>
        </authorList>
    </citation>
    <scope>NUCLEOTIDE SEQUENCE</scope>
</reference>
<feature type="active site" description="Nucleophile" evidence="6">
    <location>
        <position position="269"/>
    </location>
</feature>
<dbReference type="EMBL" id="GBYB01004980">
    <property type="protein sequence ID" value="JAG74747.1"/>
    <property type="molecule type" value="Transcribed_RNA"/>
</dbReference>
<dbReference type="SUPFAM" id="SSF51445">
    <property type="entry name" value="(Trans)glycosidases"/>
    <property type="match status" value="1"/>
</dbReference>
<dbReference type="InterPro" id="IPR001944">
    <property type="entry name" value="Glycoside_Hdrlase_35"/>
</dbReference>
<evidence type="ECO:0000256" key="5">
    <source>
        <dbReference type="ARBA" id="ARBA00023295"/>
    </source>
</evidence>
<evidence type="ECO:0000256" key="2">
    <source>
        <dbReference type="ARBA" id="ARBA00022729"/>
    </source>
</evidence>
<dbReference type="CTD" id="41457"/>
<evidence type="ECO:0000259" key="12">
    <source>
        <dbReference type="Pfam" id="PF21467"/>
    </source>
</evidence>
<keyword evidence="2 9" id="KW-0732">Signal</keyword>
<evidence type="ECO:0000256" key="3">
    <source>
        <dbReference type="ARBA" id="ARBA00022801"/>
    </source>
</evidence>
<dbReference type="GeneID" id="105264823"/>
<evidence type="ECO:0000313" key="14">
    <source>
        <dbReference type="Proteomes" id="UP000694866"/>
    </source>
</evidence>
<accession>A0A9R1TXK3</accession>